<proteinExistence type="predicted"/>
<dbReference type="CDD" id="cd20021">
    <property type="entry name" value="FH_FOXG"/>
    <property type="match status" value="1"/>
</dbReference>
<dbReference type="PRINTS" id="PR00053">
    <property type="entry name" value="FORKHEAD"/>
</dbReference>
<dbReference type="EMBL" id="JAHWGI010001411">
    <property type="protein sequence ID" value="KAK3930528.1"/>
    <property type="molecule type" value="Genomic_DNA"/>
</dbReference>
<evidence type="ECO:0000256" key="1">
    <source>
        <dbReference type="ARBA" id="ARBA00023125"/>
    </source>
</evidence>
<dbReference type="InterPro" id="IPR001766">
    <property type="entry name" value="Fork_head_dom"/>
</dbReference>
<dbReference type="InterPro" id="IPR036388">
    <property type="entry name" value="WH-like_DNA-bd_sf"/>
</dbReference>
<comment type="caution">
    <text evidence="5">The sequence shown here is derived from an EMBL/GenBank/DDBJ whole genome shotgun (WGS) entry which is preliminary data.</text>
</comment>
<dbReference type="SUPFAM" id="SSF46785">
    <property type="entry name" value="Winged helix' DNA-binding domain"/>
    <property type="match status" value="1"/>
</dbReference>
<keyword evidence="1 2" id="KW-0238">DNA-binding</keyword>
<evidence type="ECO:0000313" key="5">
    <source>
        <dbReference type="EMBL" id="KAK3930528.1"/>
    </source>
</evidence>
<evidence type="ECO:0000313" key="6">
    <source>
        <dbReference type="Proteomes" id="UP001219518"/>
    </source>
</evidence>
<evidence type="ECO:0000259" key="4">
    <source>
        <dbReference type="PROSITE" id="PS50039"/>
    </source>
</evidence>
<dbReference type="Gene3D" id="1.10.10.10">
    <property type="entry name" value="Winged helix-like DNA-binding domain superfamily/Winged helix DNA-binding domain"/>
    <property type="match status" value="1"/>
</dbReference>
<comment type="subcellular location">
    <subcellularLocation>
        <location evidence="2">Nucleus</location>
    </subcellularLocation>
</comment>
<feature type="compositionally biased region" description="Basic and acidic residues" evidence="3">
    <location>
        <begin position="106"/>
        <end position="132"/>
    </location>
</feature>
<accession>A0AAE1LSK8</accession>
<dbReference type="Pfam" id="PF00250">
    <property type="entry name" value="Forkhead"/>
    <property type="match status" value="1"/>
</dbReference>
<dbReference type="InterPro" id="IPR036390">
    <property type="entry name" value="WH_DNA-bd_sf"/>
</dbReference>
<feature type="compositionally biased region" description="Acidic residues" evidence="3">
    <location>
        <begin position="88"/>
        <end position="105"/>
    </location>
</feature>
<feature type="region of interest" description="Disordered" evidence="3">
    <location>
        <begin position="19"/>
        <end position="136"/>
    </location>
</feature>
<reference evidence="5" key="1">
    <citation type="submission" date="2021-07" db="EMBL/GenBank/DDBJ databases">
        <authorList>
            <person name="Catto M.A."/>
            <person name="Jacobson A."/>
            <person name="Kennedy G."/>
            <person name="Labadie P."/>
            <person name="Hunt B.G."/>
            <person name="Srinivasan R."/>
        </authorList>
    </citation>
    <scope>NUCLEOTIDE SEQUENCE</scope>
    <source>
        <strain evidence="5">PL_HMW_Pooled</strain>
        <tissue evidence="5">Head</tissue>
    </source>
</reference>
<dbReference type="GO" id="GO:1990837">
    <property type="term" value="F:sequence-specific double-stranded DNA binding"/>
    <property type="evidence" value="ECO:0007669"/>
    <property type="project" value="TreeGrafter"/>
</dbReference>
<dbReference type="GO" id="GO:0005634">
    <property type="term" value="C:nucleus"/>
    <property type="evidence" value="ECO:0007669"/>
    <property type="project" value="UniProtKB-SubCell"/>
</dbReference>
<dbReference type="FunFam" id="1.10.10.10:FF:000135">
    <property type="entry name" value="forkhead box protein G1"/>
    <property type="match status" value="1"/>
</dbReference>
<evidence type="ECO:0000256" key="3">
    <source>
        <dbReference type="SAM" id="MobiDB-lite"/>
    </source>
</evidence>
<dbReference type="PANTHER" id="PTHR46617:SF3">
    <property type="entry name" value="FORKHEAD BOX PROTEIN G1"/>
    <property type="match status" value="1"/>
</dbReference>
<dbReference type="PROSITE" id="PS50039">
    <property type="entry name" value="FORK_HEAD_3"/>
    <property type="match status" value="1"/>
</dbReference>
<feature type="region of interest" description="Disordered" evidence="3">
    <location>
        <begin position="369"/>
        <end position="442"/>
    </location>
</feature>
<sequence>MVNVPCPNTALASTLALTAMARPGPPGGPLARHRPGHAAPLKSSFSISSILPETARVSPEPAERPEAADEPQVDEDAPLDCSARAAVAEDEEEDDVDDEDEDINVDEDKSGDNGEDAKEAADKDDKKDGEKKKHEKPSYSYNAMIMMAIRDSRDKRLTLNGIYEYIMTNFPYYRDNKQGWQNSIRHNLSLNKCFVKVPRHYDDPGKGNYWMLDPSAEDVFIGQSTGKLRRRSTATRNRLTAFGRSLGGLYQGMGGMPPGYAPWAPLYSMYPRYALMPHGPPPHGPPPAPPPSKVTPARPTPIAPSAPHGFSIARLLAGVPPPAAPGQCAPGVPPLLLPGLGHGPPPAAPADSALSLWNSALQLLQHQHQLHQLQQHPHHQQHHHHPHMLPARPPSSNCSSSPELRELGRPSPPPGAGHAPAPAPSPALGPAFKPVGLRPAPR</sequence>
<dbReference type="InterPro" id="IPR030456">
    <property type="entry name" value="TF_fork_head_CS_2"/>
</dbReference>
<dbReference type="AlphaFoldDB" id="A0AAE1LSK8"/>
<dbReference type="Proteomes" id="UP001219518">
    <property type="component" value="Unassembled WGS sequence"/>
</dbReference>
<dbReference type="GO" id="GO:0003700">
    <property type="term" value="F:DNA-binding transcription factor activity"/>
    <property type="evidence" value="ECO:0007669"/>
    <property type="project" value="InterPro"/>
</dbReference>
<name>A0AAE1LSK8_9NEOP</name>
<dbReference type="SMART" id="SM00339">
    <property type="entry name" value="FH"/>
    <property type="match status" value="1"/>
</dbReference>
<organism evidence="5 6">
    <name type="scientific">Frankliniella fusca</name>
    <dbReference type="NCBI Taxonomy" id="407009"/>
    <lineage>
        <taxon>Eukaryota</taxon>
        <taxon>Metazoa</taxon>
        <taxon>Ecdysozoa</taxon>
        <taxon>Arthropoda</taxon>
        <taxon>Hexapoda</taxon>
        <taxon>Insecta</taxon>
        <taxon>Pterygota</taxon>
        <taxon>Neoptera</taxon>
        <taxon>Paraneoptera</taxon>
        <taxon>Thysanoptera</taxon>
        <taxon>Terebrantia</taxon>
        <taxon>Thripoidea</taxon>
        <taxon>Thripidae</taxon>
        <taxon>Frankliniella</taxon>
    </lineage>
</organism>
<keyword evidence="2" id="KW-0539">Nucleus</keyword>
<reference evidence="5" key="2">
    <citation type="journal article" date="2023" name="BMC Genomics">
        <title>Pest status, molecular evolution, and epigenetic factors derived from the genome assembly of Frankliniella fusca, a thysanopteran phytovirus vector.</title>
        <authorList>
            <person name="Catto M.A."/>
            <person name="Labadie P.E."/>
            <person name="Jacobson A.L."/>
            <person name="Kennedy G.G."/>
            <person name="Srinivasan R."/>
            <person name="Hunt B.G."/>
        </authorList>
    </citation>
    <scope>NUCLEOTIDE SEQUENCE</scope>
    <source>
        <strain evidence="5">PL_HMW_Pooled</strain>
    </source>
</reference>
<gene>
    <name evidence="5" type="ORF">KUF71_005262</name>
</gene>
<dbReference type="InterPro" id="IPR047208">
    <property type="entry name" value="FOXG1"/>
</dbReference>
<feature type="compositionally biased region" description="Pro residues" evidence="3">
    <location>
        <begin position="410"/>
        <end position="427"/>
    </location>
</feature>
<evidence type="ECO:0000256" key="2">
    <source>
        <dbReference type="PROSITE-ProRule" id="PRU00089"/>
    </source>
</evidence>
<dbReference type="PROSITE" id="PS00658">
    <property type="entry name" value="FORK_HEAD_2"/>
    <property type="match status" value="1"/>
</dbReference>
<feature type="compositionally biased region" description="Acidic residues" evidence="3">
    <location>
        <begin position="68"/>
        <end position="78"/>
    </location>
</feature>
<protein>
    <submittedName>
        <fullName evidence="5">Fork head domain transcription factor slp2</fullName>
    </submittedName>
</protein>
<feature type="domain" description="Fork-head" evidence="4">
    <location>
        <begin position="136"/>
        <end position="230"/>
    </location>
</feature>
<feature type="compositionally biased region" description="Basic residues" evidence="3">
    <location>
        <begin position="376"/>
        <end position="387"/>
    </location>
</feature>
<dbReference type="PANTHER" id="PTHR46617">
    <property type="entry name" value="FORKHEAD BOX PROTEIN G1"/>
    <property type="match status" value="1"/>
</dbReference>
<feature type="region of interest" description="Disordered" evidence="3">
    <location>
        <begin position="281"/>
        <end position="300"/>
    </location>
</feature>
<keyword evidence="6" id="KW-1185">Reference proteome</keyword>
<feature type="DNA-binding region" description="Fork-head" evidence="2">
    <location>
        <begin position="136"/>
        <end position="230"/>
    </location>
</feature>
<dbReference type="GO" id="GO:0006357">
    <property type="term" value="P:regulation of transcription by RNA polymerase II"/>
    <property type="evidence" value="ECO:0007669"/>
    <property type="project" value="TreeGrafter"/>
</dbReference>